<accession>V7AZ17</accession>
<dbReference type="OrthoDB" id="1348817at2759"/>
<proteinExistence type="predicted"/>
<feature type="domain" description="Putative plant transposon protein" evidence="2">
    <location>
        <begin position="86"/>
        <end position="258"/>
    </location>
</feature>
<evidence type="ECO:0000313" key="4">
    <source>
        <dbReference type="Proteomes" id="UP000000226"/>
    </source>
</evidence>
<gene>
    <name evidence="3" type="ORF">PHAVU_009G238900g</name>
</gene>
<evidence type="ECO:0000313" key="3">
    <source>
        <dbReference type="EMBL" id="ESW10799.1"/>
    </source>
</evidence>
<dbReference type="Pfam" id="PF20167">
    <property type="entry name" value="Transposase_32"/>
    <property type="match status" value="1"/>
</dbReference>
<dbReference type="Gramene" id="ESW10799">
    <property type="protein sequence ID" value="ESW10799"/>
    <property type="gene ID" value="PHAVU_009G238900g"/>
</dbReference>
<protein>
    <recommendedName>
        <fullName evidence="2">Putative plant transposon protein domain-containing protein</fullName>
    </recommendedName>
</protein>
<feature type="region of interest" description="Disordered" evidence="1">
    <location>
        <begin position="1"/>
        <end position="26"/>
    </location>
</feature>
<feature type="compositionally biased region" description="Basic residues" evidence="1">
    <location>
        <begin position="7"/>
        <end position="18"/>
    </location>
</feature>
<dbReference type="eggNOG" id="ENOG502SUTF">
    <property type="taxonomic scope" value="Eukaryota"/>
</dbReference>
<keyword evidence="4" id="KW-1185">Reference proteome</keyword>
<reference evidence="4" key="1">
    <citation type="journal article" date="2014" name="Nat. Genet.">
        <title>A reference genome for common bean and genome-wide analysis of dual domestications.</title>
        <authorList>
            <person name="Schmutz J."/>
            <person name="McClean P.E."/>
            <person name="Mamidi S."/>
            <person name="Wu G.A."/>
            <person name="Cannon S.B."/>
            <person name="Grimwood J."/>
            <person name="Jenkins J."/>
            <person name="Shu S."/>
            <person name="Song Q."/>
            <person name="Chavarro C."/>
            <person name="Torres-Torres M."/>
            <person name="Geffroy V."/>
            <person name="Moghaddam S.M."/>
            <person name="Gao D."/>
            <person name="Abernathy B."/>
            <person name="Barry K."/>
            <person name="Blair M."/>
            <person name="Brick M.A."/>
            <person name="Chovatia M."/>
            <person name="Gepts P."/>
            <person name="Goodstein D.M."/>
            <person name="Gonzales M."/>
            <person name="Hellsten U."/>
            <person name="Hyten D.L."/>
            <person name="Jia G."/>
            <person name="Kelly J.D."/>
            <person name="Kudrna D."/>
            <person name="Lee R."/>
            <person name="Richard M.M."/>
            <person name="Miklas P.N."/>
            <person name="Osorno J.M."/>
            <person name="Rodrigues J."/>
            <person name="Thareau V."/>
            <person name="Urrea C.A."/>
            <person name="Wang M."/>
            <person name="Yu Y."/>
            <person name="Zhang M."/>
            <person name="Wing R.A."/>
            <person name="Cregan P.B."/>
            <person name="Rokhsar D.S."/>
            <person name="Jackson S.A."/>
        </authorList>
    </citation>
    <scope>NUCLEOTIDE SEQUENCE [LARGE SCALE GENOMIC DNA]</scope>
    <source>
        <strain evidence="4">cv. G19833</strain>
    </source>
</reference>
<dbReference type="InterPro" id="IPR046796">
    <property type="entry name" value="Transposase_32_dom"/>
</dbReference>
<dbReference type="EMBL" id="CM002296">
    <property type="protein sequence ID" value="ESW10799.1"/>
    <property type="molecule type" value="Genomic_DNA"/>
</dbReference>
<organism evidence="3 4">
    <name type="scientific">Phaseolus vulgaris</name>
    <name type="common">Kidney bean</name>
    <name type="synonym">French bean</name>
    <dbReference type="NCBI Taxonomy" id="3885"/>
    <lineage>
        <taxon>Eukaryota</taxon>
        <taxon>Viridiplantae</taxon>
        <taxon>Streptophyta</taxon>
        <taxon>Embryophyta</taxon>
        <taxon>Tracheophyta</taxon>
        <taxon>Spermatophyta</taxon>
        <taxon>Magnoliopsida</taxon>
        <taxon>eudicotyledons</taxon>
        <taxon>Gunneridae</taxon>
        <taxon>Pentapetalae</taxon>
        <taxon>rosids</taxon>
        <taxon>fabids</taxon>
        <taxon>Fabales</taxon>
        <taxon>Fabaceae</taxon>
        <taxon>Papilionoideae</taxon>
        <taxon>50 kb inversion clade</taxon>
        <taxon>NPAAA clade</taxon>
        <taxon>indigoferoid/millettioid clade</taxon>
        <taxon>Phaseoleae</taxon>
        <taxon>Phaseolus</taxon>
    </lineage>
</organism>
<evidence type="ECO:0000259" key="2">
    <source>
        <dbReference type="Pfam" id="PF20167"/>
    </source>
</evidence>
<name>V7AZ17_PHAVU</name>
<dbReference type="AlphaFoldDB" id="V7AZ17"/>
<dbReference type="OMA" id="HAMLEDH"/>
<evidence type="ECO:0000256" key="1">
    <source>
        <dbReference type="SAM" id="MobiDB-lite"/>
    </source>
</evidence>
<sequence length="340" mass="39851">MASSSTKRQKMSKGKGKSRRNDDEVPMIPLQRREGVLDYSRYFQTKRQMVAFEENFHGRPVIPPKVLDFPFFATSGFQFQEYLNFQGLQNFLSIRLPYYEDMVRVFYSNLHLTTQGYLATQIDTHKIIIRHRDWMNVANLKYDGLLLTPGTIPEDIHFDRQQALLTMTREEVHSQNIRNVGSLTMNDRLLHYTWVHMLCPRGSNFSQLVHEDVFMLWCLKSNVMINWPHYIMQHMIKCRDNDMPLSYGCLITHLMLLYGMNLMGESSITLGWNNFFGKKTMKKMNIFEVNGVWQLGRPDNEHEQEHKDIPLPHVASGHPQPEIPHDSAMLTQIWGGIQNM</sequence>
<dbReference type="Proteomes" id="UP000000226">
    <property type="component" value="Chromosome 9"/>
</dbReference>